<evidence type="ECO:0000256" key="2">
    <source>
        <dbReference type="ARBA" id="ARBA00022670"/>
    </source>
</evidence>
<dbReference type="GO" id="GO:0006508">
    <property type="term" value="P:proteolysis"/>
    <property type="evidence" value="ECO:0007669"/>
    <property type="project" value="UniProtKB-KW"/>
</dbReference>
<keyword evidence="7" id="KW-1185">Reference proteome</keyword>
<dbReference type="Proteomes" id="UP000190037">
    <property type="component" value="Unassembled WGS sequence"/>
</dbReference>
<dbReference type="AlphaFoldDB" id="A0A1T3P484"/>
<evidence type="ECO:0000256" key="4">
    <source>
        <dbReference type="ARBA" id="ARBA00022825"/>
    </source>
</evidence>
<comment type="caution">
    <text evidence="6">The sequence shown here is derived from an EMBL/GenBank/DDBJ whole genome shotgun (WGS) entry which is preliminary data.</text>
</comment>
<organism evidence="6 7">
    <name type="scientific">Embleya scabrispora</name>
    <dbReference type="NCBI Taxonomy" id="159449"/>
    <lineage>
        <taxon>Bacteria</taxon>
        <taxon>Bacillati</taxon>
        <taxon>Actinomycetota</taxon>
        <taxon>Actinomycetes</taxon>
        <taxon>Kitasatosporales</taxon>
        <taxon>Streptomycetaceae</taxon>
        <taxon>Embleya</taxon>
    </lineage>
</organism>
<evidence type="ECO:0000313" key="7">
    <source>
        <dbReference type="Proteomes" id="UP000190037"/>
    </source>
</evidence>
<keyword evidence="2" id="KW-0645">Protease</keyword>
<reference evidence="6 7" key="1">
    <citation type="submission" date="2017-03" db="EMBL/GenBank/DDBJ databases">
        <title>Draft genome sequence of Streptomyces scabrisporus NF3, endophyte isolated from Amphipterygium adstringens.</title>
        <authorList>
            <person name="Vazquez M."/>
            <person name="Ceapa C.D."/>
            <person name="Rodriguez Luna D."/>
            <person name="Sanchez Esquivel S."/>
        </authorList>
    </citation>
    <scope>NUCLEOTIDE SEQUENCE [LARGE SCALE GENOMIC DNA]</scope>
    <source>
        <strain evidence="6 7">NF3</strain>
    </source>
</reference>
<dbReference type="InterPro" id="IPR001316">
    <property type="entry name" value="Pept_S1A_streptogrisin"/>
</dbReference>
<sequence>MTSARFRRPEPGVIRTVLRMKRTTRTTRSTVTRSTGAMVAAAVLVLTSLTIPAGADPSGPRCLTDRLDRLRALHGRLDALALDGRAGAGQYWYVDHRRCTVTLATLRGAADPLTTAFLAAARLVPALVEITEVDTPMRPRVARAPASEAAPRPAAGFHGGSTLYSGLTGTVFICTAGFNGYRPHTTTTAGHCAHDASTWYDGTGTRIGTVGDSRFPGADWAIIPGADGVTLAPDILDGNATTTITAFGRPRLNDRVCGTGASSGTRCGTIDAVDVTVNYPEGPVTGLARSTQSGAAGDSGGPVHTGSTGVALISGGPTEGAPTFVQPLNF</sequence>
<protein>
    <recommendedName>
        <fullName evidence="8">Peptidase S1A alpha-lytic prodomain domain-containing protein</fullName>
    </recommendedName>
</protein>
<evidence type="ECO:0000256" key="3">
    <source>
        <dbReference type="ARBA" id="ARBA00022801"/>
    </source>
</evidence>
<dbReference type="CDD" id="cd21112">
    <property type="entry name" value="alphaLP-like"/>
    <property type="match status" value="1"/>
</dbReference>
<evidence type="ECO:0008006" key="8">
    <source>
        <dbReference type="Google" id="ProtNLM"/>
    </source>
</evidence>
<keyword evidence="3" id="KW-0378">Hydrolase</keyword>
<dbReference type="PRINTS" id="PR00861">
    <property type="entry name" value="ALYTICPTASE"/>
</dbReference>
<dbReference type="GO" id="GO:0004252">
    <property type="term" value="F:serine-type endopeptidase activity"/>
    <property type="evidence" value="ECO:0007669"/>
    <property type="project" value="InterPro"/>
</dbReference>
<evidence type="ECO:0000256" key="5">
    <source>
        <dbReference type="ARBA" id="ARBA00023157"/>
    </source>
</evidence>
<name>A0A1T3P484_9ACTN</name>
<dbReference type="InterPro" id="IPR009003">
    <property type="entry name" value="Peptidase_S1_PA"/>
</dbReference>
<keyword evidence="5" id="KW-1015">Disulfide bond</keyword>
<dbReference type="InterPro" id="IPR043504">
    <property type="entry name" value="Peptidase_S1_PA_chymotrypsin"/>
</dbReference>
<evidence type="ECO:0000256" key="1">
    <source>
        <dbReference type="ARBA" id="ARBA00007664"/>
    </source>
</evidence>
<dbReference type="EMBL" id="MWQN01000001">
    <property type="protein sequence ID" value="OPC83918.1"/>
    <property type="molecule type" value="Genomic_DNA"/>
</dbReference>
<evidence type="ECO:0000313" key="6">
    <source>
        <dbReference type="EMBL" id="OPC83918.1"/>
    </source>
</evidence>
<accession>A0A1T3P484</accession>
<gene>
    <name evidence="6" type="ORF">B4N89_25945</name>
</gene>
<comment type="similarity">
    <text evidence="1">Belongs to the peptidase S1 family.</text>
</comment>
<keyword evidence="4" id="KW-0720">Serine protease</keyword>
<dbReference type="STRING" id="159449.B4N89_25945"/>
<proteinExistence type="inferred from homology"/>
<dbReference type="SUPFAM" id="SSF50494">
    <property type="entry name" value="Trypsin-like serine proteases"/>
    <property type="match status" value="1"/>
</dbReference>
<dbReference type="Gene3D" id="2.40.10.10">
    <property type="entry name" value="Trypsin-like serine proteases"/>
    <property type="match status" value="2"/>
</dbReference>